<organism evidence="1 2">
    <name type="scientific">Vibrio sagamiensis NBRC 104589</name>
    <dbReference type="NCBI Taxonomy" id="1219064"/>
    <lineage>
        <taxon>Bacteria</taxon>
        <taxon>Pseudomonadati</taxon>
        <taxon>Pseudomonadota</taxon>
        <taxon>Gammaproteobacteria</taxon>
        <taxon>Vibrionales</taxon>
        <taxon>Vibrionaceae</taxon>
        <taxon>Vibrio</taxon>
    </lineage>
</organism>
<dbReference type="AlphaFoldDB" id="A0A511QE10"/>
<keyword evidence="2" id="KW-1185">Reference proteome</keyword>
<protein>
    <submittedName>
        <fullName evidence="1">Uncharacterized protein</fullName>
    </submittedName>
</protein>
<proteinExistence type="predicted"/>
<evidence type="ECO:0000313" key="2">
    <source>
        <dbReference type="Proteomes" id="UP000321922"/>
    </source>
</evidence>
<gene>
    <name evidence="1" type="ORF">VSA01S_15190</name>
</gene>
<dbReference type="EMBL" id="BJXJ01000012">
    <property type="protein sequence ID" value="GEM75407.1"/>
    <property type="molecule type" value="Genomic_DNA"/>
</dbReference>
<name>A0A511QE10_9VIBR</name>
<sequence length="79" mass="8836">MAPKAKIDKINGILKSYIIGKASWIRKKENMTKRVTSQNVYLRENMTASGAAHIARIMNGSGRASQNKPIIKQQIRVVI</sequence>
<reference evidence="1 2" key="1">
    <citation type="submission" date="2019-07" db="EMBL/GenBank/DDBJ databases">
        <title>Whole genome shotgun sequence of Vibrio sagamiensis NBRC 104589.</title>
        <authorList>
            <person name="Hosoyama A."/>
            <person name="Uohara A."/>
            <person name="Ohji S."/>
            <person name="Ichikawa N."/>
        </authorList>
    </citation>
    <scope>NUCLEOTIDE SEQUENCE [LARGE SCALE GENOMIC DNA]</scope>
    <source>
        <strain evidence="1 2">NBRC 104589</strain>
    </source>
</reference>
<comment type="caution">
    <text evidence="1">The sequence shown here is derived from an EMBL/GenBank/DDBJ whole genome shotgun (WGS) entry which is preliminary data.</text>
</comment>
<accession>A0A511QE10</accession>
<dbReference type="Proteomes" id="UP000321922">
    <property type="component" value="Unassembled WGS sequence"/>
</dbReference>
<evidence type="ECO:0000313" key="1">
    <source>
        <dbReference type="EMBL" id="GEM75407.1"/>
    </source>
</evidence>